<evidence type="ECO:0000256" key="4">
    <source>
        <dbReference type="ARBA" id="ARBA00022801"/>
    </source>
</evidence>
<dbReference type="InterPro" id="IPR001563">
    <property type="entry name" value="Peptidase_S10"/>
</dbReference>
<dbReference type="SUPFAM" id="SSF53474">
    <property type="entry name" value="alpha/beta-Hydrolases"/>
    <property type="match status" value="1"/>
</dbReference>
<feature type="signal peptide" evidence="6">
    <location>
        <begin position="1"/>
        <end position="21"/>
    </location>
</feature>
<dbReference type="RefSeq" id="WP_145243878.1">
    <property type="nucleotide sequence ID" value="NZ_CP036273.1"/>
</dbReference>
<keyword evidence="8" id="KW-1185">Reference proteome</keyword>
<keyword evidence="4" id="KW-0378">Hydrolase</keyword>
<proteinExistence type="predicted"/>
<dbReference type="Pfam" id="PF00450">
    <property type="entry name" value="Peptidase_S10"/>
    <property type="match status" value="1"/>
</dbReference>
<dbReference type="EMBL" id="CP036273">
    <property type="protein sequence ID" value="QDU23649.1"/>
    <property type="molecule type" value="Genomic_DNA"/>
</dbReference>
<dbReference type="Gene3D" id="3.40.50.1820">
    <property type="entry name" value="alpha/beta hydrolase"/>
    <property type="match status" value="1"/>
</dbReference>
<keyword evidence="2" id="KW-0645">Protease</keyword>
<evidence type="ECO:0000256" key="3">
    <source>
        <dbReference type="ARBA" id="ARBA00022729"/>
    </source>
</evidence>
<name>A0A517Y1J8_9BACT</name>
<dbReference type="GO" id="GO:0004185">
    <property type="term" value="F:serine-type carboxypeptidase activity"/>
    <property type="evidence" value="ECO:0007669"/>
    <property type="project" value="InterPro"/>
</dbReference>
<evidence type="ECO:0000313" key="8">
    <source>
        <dbReference type="Proteomes" id="UP000319576"/>
    </source>
</evidence>
<dbReference type="InterPro" id="IPR029058">
    <property type="entry name" value="AB_hydrolase_fold"/>
</dbReference>
<evidence type="ECO:0000256" key="1">
    <source>
        <dbReference type="ARBA" id="ARBA00022645"/>
    </source>
</evidence>
<dbReference type="KEGG" id="uli:ETAA1_56540"/>
<keyword evidence="3 6" id="KW-0732">Signal</keyword>
<dbReference type="PANTHER" id="PTHR11802">
    <property type="entry name" value="SERINE PROTEASE FAMILY S10 SERINE CARBOXYPEPTIDASE"/>
    <property type="match status" value="1"/>
</dbReference>
<sequence precursor="true">MTRPAVALAVALAAAALPSAAQDRTKDTPPVATQHAVTLGGKKVEYAATAGTLVLKDEDGKAQASVFYVAYTKPGADPATRPLTFCFNGGPGSSSVWLHMGAFGPKRVALTDDGQPTPPPAKLVENEGSLVDLTDLVFIDPVSTGFSRAADEKNAKQFHGVQEDLTSVGEFIRLYVTRNNRWGSPKYLAGESYGTTRAAALANHMQSKLGMRLNGVVLVSAVLNFGTIRFDEGNDLPFPLYLPGYTATAWYHKKLAPELQTSLTKTLAEAEAFAAGEYQQALFKGAELTDAERKTIAAKVARFTGLSEEFVLRNDLRVEGQRFMRELLRDRGRTVGRFDSRYLGRDSTDAGERPEYDPSYAAVQGTYTEGLNSYLRGELKYESDLPYEILTGRVQPWNYGTASNRYLNVAPALRTAMAQNPDLRVLVANGYYDLATPYAATKYTMSHLANDRGLLGRVTMTYYEAGHMMYVHRPSLVKLRADVAAFLQKG</sequence>
<keyword evidence="1 7" id="KW-0121">Carboxypeptidase</keyword>
<dbReference type="PANTHER" id="PTHR11802:SF3">
    <property type="entry name" value="RETINOID-INDUCIBLE SERINE CARBOXYPEPTIDASE"/>
    <property type="match status" value="1"/>
</dbReference>
<dbReference type="GO" id="GO:0006508">
    <property type="term" value="P:proteolysis"/>
    <property type="evidence" value="ECO:0007669"/>
    <property type="project" value="UniProtKB-KW"/>
</dbReference>
<accession>A0A517Y1J8</accession>
<evidence type="ECO:0000256" key="2">
    <source>
        <dbReference type="ARBA" id="ARBA00022670"/>
    </source>
</evidence>
<dbReference type="AlphaFoldDB" id="A0A517Y1J8"/>
<dbReference type="OrthoDB" id="9770107at2"/>
<evidence type="ECO:0000256" key="5">
    <source>
        <dbReference type="ARBA" id="ARBA00023180"/>
    </source>
</evidence>
<gene>
    <name evidence="7" type="ORF">ETAA1_56540</name>
</gene>
<evidence type="ECO:0000256" key="6">
    <source>
        <dbReference type="SAM" id="SignalP"/>
    </source>
</evidence>
<organism evidence="7 8">
    <name type="scientific">Urbifossiella limnaea</name>
    <dbReference type="NCBI Taxonomy" id="2528023"/>
    <lineage>
        <taxon>Bacteria</taxon>
        <taxon>Pseudomonadati</taxon>
        <taxon>Planctomycetota</taxon>
        <taxon>Planctomycetia</taxon>
        <taxon>Gemmatales</taxon>
        <taxon>Gemmataceae</taxon>
        <taxon>Urbifossiella</taxon>
    </lineage>
</organism>
<protein>
    <submittedName>
        <fullName evidence="7">Serine carboxypeptidase</fullName>
    </submittedName>
</protein>
<dbReference type="Proteomes" id="UP000319576">
    <property type="component" value="Chromosome"/>
</dbReference>
<reference evidence="7 8" key="1">
    <citation type="submission" date="2019-02" db="EMBL/GenBank/DDBJ databases">
        <title>Deep-cultivation of Planctomycetes and their phenomic and genomic characterization uncovers novel biology.</title>
        <authorList>
            <person name="Wiegand S."/>
            <person name="Jogler M."/>
            <person name="Boedeker C."/>
            <person name="Pinto D."/>
            <person name="Vollmers J."/>
            <person name="Rivas-Marin E."/>
            <person name="Kohn T."/>
            <person name="Peeters S.H."/>
            <person name="Heuer A."/>
            <person name="Rast P."/>
            <person name="Oberbeckmann S."/>
            <person name="Bunk B."/>
            <person name="Jeske O."/>
            <person name="Meyerdierks A."/>
            <person name="Storesund J.E."/>
            <person name="Kallscheuer N."/>
            <person name="Luecker S."/>
            <person name="Lage O.M."/>
            <person name="Pohl T."/>
            <person name="Merkel B.J."/>
            <person name="Hornburger P."/>
            <person name="Mueller R.-W."/>
            <person name="Bruemmer F."/>
            <person name="Labrenz M."/>
            <person name="Spormann A.M."/>
            <person name="Op den Camp H."/>
            <person name="Overmann J."/>
            <person name="Amann R."/>
            <person name="Jetten M.S.M."/>
            <person name="Mascher T."/>
            <person name="Medema M.H."/>
            <person name="Devos D.P."/>
            <person name="Kaster A.-K."/>
            <person name="Ovreas L."/>
            <person name="Rohde M."/>
            <person name="Galperin M.Y."/>
            <person name="Jogler C."/>
        </authorList>
    </citation>
    <scope>NUCLEOTIDE SEQUENCE [LARGE SCALE GENOMIC DNA]</scope>
    <source>
        <strain evidence="7 8">ETA_A1</strain>
    </source>
</reference>
<keyword evidence="5" id="KW-0325">Glycoprotein</keyword>
<evidence type="ECO:0000313" key="7">
    <source>
        <dbReference type="EMBL" id="QDU23649.1"/>
    </source>
</evidence>
<feature type="chain" id="PRO_5022170604" evidence="6">
    <location>
        <begin position="22"/>
        <end position="490"/>
    </location>
</feature>